<keyword evidence="3" id="KW-1185">Reference proteome</keyword>
<dbReference type="OrthoDB" id="1444301at2"/>
<dbReference type="InterPro" id="IPR021255">
    <property type="entry name" value="DUF2807"/>
</dbReference>
<dbReference type="PROSITE" id="PS51257">
    <property type="entry name" value="PROKAR_LIPOPROTEIN"/>
    <property type="match status" value="1"/>
</dbReference>
<sequence>MRLIKTNLIWMVALLAVSCSTETVRVSDEVSARNYDFNEITALEVATDFKAYINFSDAEQSIRIEANSNLFDKIDVFERNGKLTVKVKNNVNIKGKETLNLFINAKSITEFKASSDASIFLDAPLNAPSTSVQLSSDAYFDGDVTTDDFELTASSDSKATLYLDAKNARMDFSSGAQMDGEVTIDEVNVKLSSDSEIDVMGTISELTATLSSDSRIKDYALGVENLKVTLTSDSEAYLTVSNTIDVTANSDSKLFYKGEAEIISQNLSSDGKVIKK</sequence>
<dbReference type="Pfam" id="PF10988">
    <property type="entry name" value="DUF2807"/>
    <property type="match status" value="1"/>
</dbReference>
<protein>
    <submittedName>
        <fullName evidence="2">Putative autotransporter adhesin-like protein</fullName>
    </submittedName>
</protein>
<proteinExistence type="predicted"/>
<name>A0A2T0MIQ5_9FLAO</name>
<evidence type="ECO:0000313" key="3">
    <source>
        <dbReference type="Proteomes" id="UP000237640"/>
    </source>
</evidence>
<organism evidence="2 3">
    <name type="scientific">Flagellimonas meridianipacifica</name>
    <dbReference type="NCBI Taxonomy" id="1080225"/>
    <lineage>
        <taxon>Bacteria</taxon>
        <taxon>Pseudomonadati</taxon>
        <taxon>Bacteroidota</taxon>
        <taxon>Flavobacteriia</taxon>
        <taxon>Flavobacteriales</taxon>
        <taxon>Flavobacteriaceae</taxon>
        <taxon>Flagellimonas</taxon>
    </lineage>
</organism>
<reference evidence="2 3" key="1">
    <citation type="submission" date="2018-03" db="EMBL/GenBank/DDBJ databases">
        <title>Genomic Encyclopedia of Archaeal and Bacterial Type Strains, Phase II (KMG-II): from individual species to whole genera.</title>
        <authorList>
            <person name="Goeker M."/>
        </authorList>
    </citation>
    <scope>NUCLEOTIDE SEQUENCE [LARGE SCALE GENOMIC DNA]</scope>
    <source>
        <strain evidence="2 3">DSM 25027</strain>
    </source>
</reference>
<dbReference type="EMBL" id="PVYX01000001">
    <property type="protein sequence ID" value="PRX57439.1"/>
    <property type="molecule type" value="Genomic_DNA"/>
</dbReference>
<dbReference type="Gene3D" id="2.160.20.120">
    <property type="match status" value="1"/>
</dbReference>
<dbReference type="Proteomes" id="UP000237640">
    <property type="component" value="Unassembled WGS sequence"/>
</dbReference>
<evidence type="ECO:0000313" key="2">
    <source>
        <dbReference type="EMBL" id="PRX57439.1"/>
    </source>
</evidence>
<feature type="domain" description="Putative auto-transporter adhesin head GIN" evidence="1">
    <location>
        <begin position="41"/>
        <end position="180"/>
    </location>
</feature>
<comment type="caution">
    <text evidence="2">The sequence shown here is derived from an EMBL/GenBank/DDBJ whole genome shotgun (WGS) entry which is preliminary data.</text>
</comment>
<dbReference type="AlphaFoldDB" id="A0A2T0MIQ5"/>
<evidence type="ECO:0000259" key="1">
    <source>
        <dbReference type="Pfam" id="PF10988"/>
    </source>
</evidence>
<accession>A0A2T0MIQ5</accession>
<dbReference type="RefSeq" id="WP_158259088.1">
    <property type="nucleotide sequence ID" value="NZ_PVYX01000001.1"/>
</dbReference>
<gene>
    <name evidence="2" type="ORF">CLV81_1444</name>
</gene>